<dbReference type="SUPFAM" id="SSF161098">
    <property type="entry name" value="MetI-like"/>
    <property type="match status" value="1"/>
</dbReference>
<dbReference type="PANTHER" id="PTHR30193:SF37">
    <property type="entry name" value="INNER MEMBRANE ABC TRANSPORTER PERMEASE PROTEIN YCJO"/>
    <property type="match status" value="1"/>
</dbReference>
<dbReference type="EMBL" id="PIUK01000157">
    <property type="protein sequence ID" value="MBY6277277.1"/>
    <property type="molecule type" value="Genomic_DNA"/>
</dbReference>
<feature type="transmembrane region" description="Helical" evidence="7">
    <location>
        <begin position="103"/>
        <end position="123"/>
    </location>
</feature>
<proteinExistence type="inferred from homology"/>
<keyword evidence="5 7" id="KW-1133">Transmembrane helix</keyword>
<dbReference type="Proteomes" id="UP000732377">
    <property type="component" value="Unassembled WGS sequence"/>
</dbReference>
<keyword evidence="2 7" id="KW-0813">Transport</keyword>
<dbReference type="SUPFAM" id="SSF160964">
    <property type="entry name" value="MalF N-terminal region-like"/>
    <property type="match status" value="1"/>
</dbReference>
<dbReference type="GO" id="GO:0005886">
    <property type="term" value="C:plasma membrane"/>
    <property type="evidence" value="ECO:0007669"/>
    <property type="project" value="UniProtKB-SubCell"/>
</dbReference>
<feature type="transmembrane region" description="Helical" evidence="7">
    <location>
        <begin position="203"/>
        <end position="224"/>
    </location>
</feature>
<dbReference type="PANTHER" id="PTHR30193">
    <property type="entry name" value="ABC TRANSPORTER PERMEASE PROTEIN"/>
    <property type="match status" value="1"/>
</dbReference>
<dbReference type="InterPro" id="IPR051393">
    <property type="entry name" value="ABC_transporter_permease"/>
</dbReference>
<evidence type="ECO:0000256" key="6">
    <source>
        <dbReference type="ARBA" id="ARBA00023136"/>
    </source>
</evidence>
<dbReference type="AlphaFoldDB" id="A0A953I2P2"/>
<gene>
    <name evidence="9" type="ORF">CWE10_13880</name>
</gene>
<dbReference type="CDD" id="cd06261">
    <property type="entry name" value="TM_PBP2"/>
    <property type="match status" value="1"/>
</dbReference>
<feature type="transmembrane region" description="Helical" evidence="7">
    <location>
        <begin position="7"/>
        <end position="32"/>
    </location>
</feature>
<evidence type="ECO:0000256" key="7">
    <source>
        <dbReference type="RuleBase" id="RU363032"/>
    </source>
</evidence>
<keyword evidence="4 7" id="KW-0812">Transmembrane</keyword>
<reference evidence="9" key="1">
    <citation type="submission" date="2017-11" db="EMBL/GenBank/DDBJ databases">
        <title>Three new genomes from thermophilic consortium.</title>
        <authorList>
            <person name="Quaggio R."/>
            <person name="Amgarten D."/>
            <person name="Setubal J.C."/>
        </authorList>
    </citation>
    <scope>NUCLEOTIDE SEQUENCE</scope>
    <source>
        <strain evidence="9">ZCTH01-B2</strain>
    </source>
</reference>
<dbReference type="PROSITE" id="PS50928">
    <property type="entry name" value="ABC_TM1"/>
    <property type="match status" value="1"/>
</dbReference>
<keyword evidence="3" id="KW-1003">Cell membrane</keyword>
<comment type="similarity">
    <text evidence="7">Belongs to the binding-protein-dependent transport system permease family.</text>
</comment>
<dbReference type="GO" id="GO:0055085">
    <property type="term" value="P:transmembrane transport"/>
    <property type="evidence" value="ECO:0007669"/>
    <property type="project" value="InterPro"/>
</dbReference>
<organism evidence="9 10">
    <name type="scientific">Symbiobacterium thermophilum</name>
    <dbReference type="NCBI Taxonomy" id="2734"/>
    <lineage>
        <taxon>Bacteria</taxon>
        <taxon>Bacillati</taxon>
        <taxon>Bacillota</taxon>
        <taxon>Clostridia</taxon>
        <taxon>Eubacteriales</taxon>
        <taxon>Symbiobacteriaceae</taxon>
        <taxon>Symbiobacterium</taxon>
    </lineage>
</organism>
<comment type="subcellular location">
    <subcellularLocation>
        <location evidence="1 7">Cell membrane</location>
        <topology evidence="1 7">Multi-pass membrane protein</topology>
    </subcellularLocation>
</comment>
<name>A0A953I2P2_SYMTR</name>
<accession>A0A953I2P2</accession>
<dbReference type="Gene3D" id="1.10.3720.10">
    <property type="entry name" value="MetI-like"/>
    <property type="match status" value="1"/>
</dbReference>
<evidence type="ECO:0000259" key="8">
    <source>
        <dbReference type="PROSITE" id="PS50928"/>
    </source>
</evidence>
<feature type="transmembrane region" description="Helical" evidence="7">
    <location>
        <begin position="65"/>
        <end position="91"/>
    </location>
</feature>
<evidence type="ECO:0000313" key="10">
    <source>
        <dbReference type="Proteomes" id="UP000732377"/>
    </source>
</evidence>
<keyword evidence="6 7" id="KW-0472">Membrane</keyword>
<dbReference type="InterPro" id="IPR000515">
    <property type="entry name" value="MetI-like"/>
</dbReference>
<sequence>MRLRKVLPYLLIAPSLAVFLVFDIWPIIYSFYLSFMKWNLLSPKKTFVGLDNYITIFTSEEFLKALWHTVVFTIGRVGGSLTFALLLALLLNTQKRWVSWVQASIFSPHVVSMVSISMLWLWLMDPNHGLLNYLLSLVGLPPSRWLAGVDTALLSVIIVTVWKAIGYDMVIFLSGLQAIPEELHEAAKIDGANSFQRFWKITFPLLSPTTFFLTVTSIIASFQVFDSVRVMTGGGPVDATTVLVFYIYQHGFRFYKIGQATAASTVLFLIILILTVLQFKYAEKKVHYD</sequence>
<feature type="transmembrane region" description="Helical" evidence="7">
    <location>
        <begin position="143"/>
        <end position="162"/>
    </location>
</feature>
<feature type="transmembrane region" description="Helical" evidence="7">
    <location>
        <begin position="260"/>
        <end position="279"/>
    </location>
</feature>
<evidence type="ECO:0000313" key="9">
    <source>
        <dbReference type="EMBL" id="MBY6277277.1"/>
    </source>
</evidence>
<evidence type="ECO:0000256" key="1">
    <source>
        <dbReference type="ARBA" id="ARBA00004651"/>
    </source>
</evidence>
<dbReference type="Pfam" id="PF00528">
    <property type="entry name" value="BPD_transp_1"/>
    <property type="match status" value="1"/>
</dbReference>
<feature type="domain" description="ABC transmembrane type-1" evidence="8">
    <location>
        <begin position="66"/>
        <end position="278"/>
    </location>
</feature>
<comment type="caution">
    <text evidence="9">The sequence shown here is derived from an EMBL/GenBank/DDBJ whole genome shotgun (WGS) entry which is preliminary data.</text>
</comment>
<evidence type="ECO:0000256" key="3">
    <source>
        <dbReference type="ARBA" id="ARBA00022475"/>
    </source>
</evidence>
<evidence type="ECO:0000256" key="2">
    <source>
        <dbReference type="ARBA" id="ARBA00022448"/>
    </source>
</evidence>
<dbReference type="InterPro" id="IPR035906">
    <property type="entry name" value="MetI-like_sf"/>
</dbReference>
<evidence type="ECO:0000256" key="4">
    <source>
        <dbReference type="ARBA" id="ARBA00022692"/>
    </source>
</evidence>
<evidence type="ECO:0000256" key="5">
    <source>
        <dbReference type="ARBA" id="ARBA00022989"/>
    </source>
</evidence>
<protein>
    <submittedName>
        <fullName evidence="9">ABC transporter permease</fullName>
    </submittedName>
</protein>